<sequence length="334" mass="37474">MVLRLGIIGTNWITNQFVDAAVETGEYEMVGVYSRTVDKAKSFGEPYGATVFETDLETYAQHPELDVIYVASPNSLHFEQALTLMKAGKHVIVEKPMFSNPKEWETAVKIAKDNNVFLFEAARHIHEENFNIVKEEIKNIENLQGANFTYMKYSSRYSQVLAGHEPNIFSLKFSGGALSDLGVYPIYAALSWFGVPKSSHYFCTKIATGVDGKGTVILRYDTFDVTINTGKIANSYLPSEIYGLNKTLSMDSVSGITTVEIIDRKTDLKENIAQTSVANPMIEEVLAFAHVLNHPTDEEALKNYQEWQELSGQVNQILMDLRKDADIVFEADNR</sequence>
<proteinExistence type="predicted"/>
<dbReference type="InterPro" id="IPR000683">
    <property type="entry name" value="Gfo/Idh/MocA-like_OxRdtase_N"/>
</dbReference>
<reference evidence="4" key="1">
    <citation type="journal article" date="2019" name="Int. J. Syst. Evol. Microbiol.">
        <title>The Global Catalogue of Microorganisms (GCM) 10K type strain sequencing project: providing services to taxonomists for standard genome sequencing and annotation.</title>
        <authorList>
            <consortium name="The Broad Institute Genomics Platform"/>
            <consortium name="The Broad Institute Genome Sequencing Center for Infectious Disease"/>
            <person name="Wu L."/>
            <person name="Ma J."/>
        </authorList>
    </citation>
    <scope>NUCLEOTIDE SEQUENCE [LARGE SCALE GENOMIC DNA]</scope>
    <source>
        <strain evidence="4">KCTC 42143</strain>
    </source>
</reference>
<keyword evidence="4" id="KW-1185">Reference proteome</keyword>
<gene>
    <name evidence="3" type="ORF">ACFSBK_04985</name>
</gene>
<dbReference type="RefSeq" id="WP_058918903.1">
    <property type="nucleotide sequence ID" value="NZ_JBHSQC010000004.1"/>
</dbReference>
<comment type="caution">
    <text evidence="3">The sequence shown here is derived from an EMBL/GenBank/DDBJ whole genome shotgun (WGS) entry which is preliminary data.</text>
</comment>
<evidence type="ECO:0000259" key="1">
    <source>
        <dbReference type="Pfam" id="PF01408"/>
    </source>
</evidence>
<dbReference type="SUPFAM" id="SSF51735">
    <property type="entry name" value="NAD(P)-binding Rossmann-fold domains"/>
    <property type="match status" value="1"/>
</dbReference>
<dbReference type="InterPro" id="IPR036291">
    <property type="entry name" value="NAD(P)-bd_dom_sf"/>
</dbReference>
<feature type="domain" description="GFO/IDH/MocA-like oxidoreductase" evidence="2">
    <location>
        <begin position="165"/>
        <end position="243"/>
    </location>
</feature>
<dbReference type="Gene3D" id="3.40.50.720">
    <property type="entry name" value="NAD(P)-binding Rossmann-like Domain"/>
    <property type="match status" value="1"/>
</dbReference>
<accession>A0ABW4NM66</accession>
<dbReference type="EMBL" id="JBHUFF010000009">
    <property type="protein sequence ID" value="MFD1799215.1"/>
    <property type="molecule type" value="Genomic_DNA"/>
</dbReference>
<protein>
    <submittedName>
        <fullName evidence="3">Gfo/Idh/MocA family protein</fullName>
    </submittedName>
</protein>
<dbReference type="Pfam" id="PF01408">
    <property type="entry name" value="GFO_IDH_MocA"/>
    <property type="match status" value="1"/>
</dbReference>
<feature type="domain" description="Gfo/Idh/MocA-like oxidoreductase N-terminal" evidence="1">
    <location>
        <begin position="4"/>
        <end position="119"/>
    </location>
</feature>
<dbReference type="Proteomes" id="UP001597285">
    <property type="component" value="Unassembled WGS sequence"/>
</dbReference>
<dbReference type="Gene3D" id="3.30.360.10">
    <property type="entry name" value="Dihydrodipicolinate Reductase, domain 2"/>
    <property type="match status" value="1"/>
</dbReference>
<evidence type="ECO:0000313" key="3">
    <source>
        <dbReference type="EMBL" id="MFD1799215.1"/>
    </source>
</evidence>
<evidence type="ECO:0000259" key="2">
    <source>
        <dbReference type="Pfam" id="PF22725"/>
    </source>
</evidence>
<dbReference type="PANTHER" id="PTHR43054:SF1">
    <property type="entry name" value="SCYLLO-INOSITOL 2-DEHYDROGENASE (NADP(+)) IOLU"/>
    <property type="match status" value="1"/>
</dbReference>
<dbReference type="SUPFAM" id="SSF55347">
    <property type="entry name" value="Glyceraldehyde-3-phosphate dehydrogenase-like, C-terminal domain"/>
    <property type="match status" value="1"/>
</dbReference>
<name>A0ABW4NM66_9LACT</name>
<dbReference type="Pfam" id="PF22725">
    <property type="entry name" value="GFO_IDH_MocA_C3"/>
    <property type="match status" value="1"/>
</dbReference>
<dbReference type="PANTHER" id="PTHR43054">
    <property type="match status" value="1"/>
</dbReference>
<dbReference type="InterPro" id="IPR055170">
    <property type="entry name" value="GFO_IDH_MocA-like_dom"/>
</dbReference>
<evidence type="ECO:0000313" key="4">
    <source>
        <dbReference type="Proteomes" id="UP001597285"/>
    </source>
</evidence>
<organism evidence="3 4">
    <name type="scientific">Carnobacterium antarcticum</name>
    <dbReference type="NCBI Taxonomy" id="2126436"/>
    <lineage>
        <taxon>Bacteria</taxon>
        <taxon>Bacillati</taxon>
        <taxon>Bacillota</taxon>
        <taxon>Bacilli</taxon>
        <taxon>Lactobacillales</taxon>
        <taxon>Carnobacteriaceae</taxon>
        <taxon>Carnobacterium</taxon>
    </lineage>
</organism>